<dbReference type="EMBL" id="CP033928">
    <property type="protein sequence ID" value="AZA62819.1"/>
    <property type="molecule type" value="Genomic_DNA"/>
</dbReference>
<feature type="compositionally biased region" description="Polar residues" evidence="1">
    <location>
        <begin position="1"/>
        <end position="17"/>
    </location>
</feature>
<dbReference type="AlphaFoldDB" id="A0A3G6ND53"/>
<protein>
    <recommendedName>
        <fullName evidence="4">RHS repeat protein</fullName>
    </recommendedName>
</protein>
<evidence type="ECO:0000256" key="1">
    <source>
        <dbReference type="SAM" id="MobiDB-lite"/>
    </source>
</evidence>
<feature type="region of interest" description="Disordered" evidence="1">
    <location>
        <begin position="1"/>
        <end position="23"/>
    </location>
</feature>
<accession>A0A3G6ND53</accession>
<proteinExistence type="predicted"/>
<gene>
    <name evidence="2" type="ORF">EG340_18130</name>
</gene>
<name>A0A3G6ND53_9FLAO</name>
<evidence type="ECO:0008006" key="4">
    <source>
        <dbReference type="Google" id="ProtNLM"/>
    </source>
</evidence>
<dbReference type="Gene3D" id="2.180.10.10">
    <property type="entry name" value="RHS repeat-associated core"/>
    <property type="match status" value="1"/>
</dbReference>
<sequence length="1042" mass="115423">MTSSFSAQSGSTPSNDAGGNLPAILPPTPESFKFATYGNLPTGLFTGSTNIDIPITSFSSGNINLPLSLNYSSNGIKVDDTNGSVGLGWRFINAGVITRVIRDMPDELNTQGNIPTPDIVALGMNDPSVTNYFALCKDDGFDSESDLYMANFDGRSLKFIIERDGTFRQLEKSGCKIQRVGGGFVIKTEDGTEYTFNTTEKVRNFMTNTGQHHGGALLNTTSWYLSKVKSLQNKEINIQYNEVNFTAVIGKSQSMMFTRGGQYKYGPPTSSPSGNVACPSYCELQIYTLPPSIGLVADSNQTVIGKQIKKIYDEDGNYIFFEYQQQNDDFYLLKNIKKNSAAHLIENFDLDYDITSNNRVFLKYITETKSGRKHSFEYFNKEEFPNILSFSRDMWGYFNGINNSTLIPQIYEPNDPQKVNYNGANQSVNALQGKYGLLRKITYPTGGSTTINYENHKLQTPMTIPAPTSGASLETLNDRHTVSSTTSKTITLPIDSPIKINTGNAVYGDGNCLNSNLIDKQKTTIQILSSNGNVLLNETIASNSGEIFTINGYKDQPITVNLTARFFCSFASATLTYFTGGLTQGYQDKLLGGYRVASTVDESEGNPLVTKSYDYTKSDGSYSTIQAYDPYFLDSKQEGVSDCAGSNCLPRITYSYSTLTSTNVNQYNSSNSNIFYSRVIENLGGRGKIIHEFDTSVDESGSIHGDLISGVPNSNTAWQSGRELLITYLDSIGNTIKKTENLYAEDNTGIDKSYSLATRKKYELMGGSAENLDFVLYKNISRFSYLKNKKSTYYLNGVPLKTETEYFYDNPLHYQITKTVTTTEPDLNIVENKFQYAHEKANTKLINANIVGIPLETTVLKKQNSTDVGKVISRQETKYDDPTNLFPSSVLSQNLQTNVMSTELTYDQYDSKGNIVQYTTKDGVPTTIIWGYNSTQPIAKVTGLSYSVASTLASEIITSSDADINSGTEQTLIDKLDAFRKSTALQNAQITTYTYDPLIGVTSITPPSGIREIYKYDSANRLESIKDVNGKIIKEFQYNYKH</sequence>
<evidence type="ECO:0000313" key="3">
    <source>
        <dbReference type="Proteomes" id="UP000269076"/>
    </source>
</evidence>
<evidence type="ECO:0000313" key="2">
    <source>
        <dbReference type="EMBL" id="AZA62819.1"/>
    </source>
</evidence>
<dbReference type="Proteomes" id="UP000269076">
    <property type="component" value="Chromosome"/>
</dbReference>
<organism evidence="2 3">
    <name type="scientific">Chryseobacterium indoltheticum</name>
    <dbReference type="NCBI Taxonomy" id="254"/>
    <lineage>
        <taxon>Bacteria</taxon>
        <taxon>Pseudomonadati</taxon>
        <taxon>Bacteroidota</taxon>
        <taxon>Flavobacteriia</taxon>
        <taxon>Flavobacteriales</taxon>
        <taxon>Weeksellaceae</taxon>
        <taxon>Chryseobacterium group</taxon>
        <taxon>Chryseobacterium</taxon>
    </lineage>
</organism>
<reference evidence="2 3" key="1">
    <citation type="submission" date="2018-11" db="EMBL/GenBank/DDBJ databases">
        <title>Proposal to divide the Flavobacteriaceae and reorganize its genera based on Amino Acid Identity values calculated from whole genome sequences.</title>
        <authorList>
            <person name="Nicholson A.C."/>
            <person name="Gulvik C.A."/>
            <person name="Whitney A.M."/>
            <person name="Humrighouse B.W."/>
            <person name="Bell M."/>
            <person name="Holmes B."/>
            <person name="Steigerwalt A."/>
            <person name="Villarma A."/>
            <person name="Sheth M."/>
            <person name="Batra D."/>
            <person name="Pryor J."/>
            <person name="Bernardet J.-F."/>
            <person name="Hugo C."/>
            <person name="Kampfer P."/>
            <person name="Newman J."/>
            <person name="Mcquiston J.R."/>
        </authorList>
    </citation>
    <scope>NUCLEOTIDE SEQUENCE [LARGE SCALE GENOMIC DNA]</scope>
    <source>
        <strain evidence="2 3">G0211</strain>
    </source>
</reference>